<evidence type="ECO:0000259" key="1">
    <source>
        <dbReference type="Pfam" id="PF13191"/>
    </source>
</evidence>
<gene>
    <name evidence="2" type="ORF">NRB56_23390</name>
</gene>
<reference evidence="2 3" key="1">
    <citation type="submission" date="2019-10" db="EMBL/GenBank/DDBJ databases">
        <title>Nocardia macrotermitis sp. nov. and Nocardia aurantia sp. nov., isolated from the gut of fungus growing-termite Macrotermes natalensis.</title>
        <authorList>
            <person name="Benndorf R."/>
            <person name="Schwitalla J."/>
            <person name="Martin K."/>
            <person name="De Beer W."/>
            <person name="Kaster A.-K."/>
            <person name="Vollmers J."/>
            <person name="Poulsen M."/>
            <person name="Beemelmanns C."/>
        </authorList>
    </citation>
    <scope>NUCLEOTIDE SEQUENCE [LARGE SCALE GENOMIC DNA]</scope>
    <source>
        <strain evidence="2 3">RB56</strain>
    </source>
</reference>
<name>A0A7K0DM00_9NOCA</name>
<feature type="domain" description="Orc1-like AAA ATPase" evidence="1">
    <location>
        <begin position="35"/>
        <end position="156"/>
    </location>
</feature>
<organism evidence="2 3">
    <name type="scientific">Nocardia aurantia</name>
    <dbReference type="NCBI Taxonomy" id="2585199"/>
    <lineage>
        <taxon>Bacteria</taxon>
        <taxon>Bacillati</taxon>
        <taxon>Actinomycetota</taxon>
        <taxon>Actinomycetes</taxon>
        <taxon>Mycobacteriales</taxon>
        <taxon>Nocardiaceae</taxon>
        <taxon>Nocardia</taxon>
    </lineage>
</organism>
<dbReference type="RefSeq" id="WP_319942855.1">
    <property type="nucleotide sequence ID" value="NZ_WEGI01000004.1"/>
</dbReference>
<dbReference type="Gene3D" id="3.40.50.300">
    <property type="entry name" value="P-loop containing nucleotide triphosphate hydrolases"/>
    <property type="match status" value="1"/>
</dbReference>
<sequence>MKTFNTAGPCHPHLHYMLSATERIPDAREYITYGEYFVLHAPRQSGKTTSLDALATQLTAEGTYAALRFSCETAEPLREDFPAVEKLVLDSIRSAARWALPADAQPPDHWPDAESGGRLVAGLSKWAARCPRPLVLFFDEIDALQGRSLISVLRQLRDGYTADRARFVHSIALCGLRDVTDHQTATGDDRNRLTSHPFNITVASIRLADFDETEVRTLYAQHTAETGQEFTTRAVDLAYHYSAGQPWLVNALASEVIRRMKIRTTITDDHIDEAKERLILARATHLDSLVARLNEPRVQHVIEPLIAGTLIDPDSTFDDAVSYLRDLGLIADDKSVRIANPIYNEVIVRVLGTGIEDNVTATPASFRFPDGRLDFPRLLREFTRFWIEHGEILTSKQAYHEVAPQLVLMAYLHRIINGGGFVDREYGLGRGRIDLLIRQPYVDTEGKREVQREAIEIKVRRSGYTDPTDEGLHQLDGYLDRLGWTPASS</sequence>
<dbReference type="Proteomes" id="UP000431401">
    <property type="component" value="Unassembled WGS sequence"/>
</dbReference>
<protein>
    <recommendedName>
        <fullName evidence="1">Orc1-like AAA ATPase domain-containing protein</fullName>
    </recommendedName>
</protein>
<dbReference type="EMBL" id="WEGI01000004">
    <property type="protein sequence ID" value="MQY26766.1"/>
    <property type="molecule type" value="Genomic_DNA"/>
</dbReference>
<dbReference type="SUPFAM" id="SSF52540">
    <property type="entry name" value="P-loop containing nucleoside triphosphate hydrolases"/>
    <property type="match status" value="1"/>
</dbReference>
<dbReference type="InterPro" id="IPR041664">
    <property type="entry name" value="AAA_16"/>
</dbReference>
<accession>A0A7K0DM00</accession>
<dbReference type="InterPro" id="IPR027417">
    <property type="entry name" value="P-loop_NTPase"/>
</dbReference>
<keyword evidence="3" id="KW-1185">Reference proteome</keyword>
<proteinExistence type="predicted"/>
<dbReference type="AlphaFoldDB" id="A0A7K0DM00"/>
<dbReference type="Pfam" id="PF13191">
    <property type="entry name" value="AAA_16"/>
    <property type="match status" value="1"/>
</dbReference>
<evidence type="ECO:0000313" key="2">
    <source>
        <dbReference type="EMBL" id="MQY26766.1"/>
    </source>
</evidence>
<evidence type="ECO:0000313" key="3">
    <source>
        <dbReference type="Proteomes" id="UP000431401"/>
    </source>
</evidence>
<comment type="caution">
    <text evidence="2">The sequence shown here is derived from an EMBL/GenBank/DDBJ whole genome shotgun (WGS) entry which is preliminary data.</text>
</comment>